<evidence type="ECO:0000256" key="5">
    <source>
        <dbReference type="ARBA" id="ARBA00023136"/>
    </source>
</evidence>
<evidence type="ECO:0000256" key="6">
    <source>
        <dbReference type="ARBA" id="ARBA00023170"/>
    </source>
</evidence>
<dbReference type="GO" id="GO:0007165">
    <property type="term" value="P:signal transduction"/>
    <property type="evidence" value="ECO:0007669"/>
    <property type="project" value="UniProtKB-KW"/>
</dbReference>
<sequence>MEANRSRLLNAARPYIQIYSIFGLTPPTQFFTRTLHKRRRGILILGYGCFLIAITLMVIYECYANIVALNKDLHQFHAEDFSKVMGNTQKVLVVAIFVWNQLNILLNFRRLARIYDDIADLEIELNNASRGLSGQHHWWSFRFRLAISVGLWIVLLVGLTPRFTLVALGPFLHWTNKVLTEIVLIIIQLKCTEYCVFVLLIYELILRGRHILQQIGVELEGNHSRDSVQELCVALKRNQLLAGRIWGLVNEVSLYFTISLTLLFLYNGLTILHIVNWALIKSINPYDCCQYMRLGTSLLLSINIFLACLYSEFCIQTYKSIPRVLHQILCLPAAEDFPMLKMGLREYSLQMEHLKLIFTCGGLFDINLKFFGGMVVTLFGYVIILVQFKIQTFAHSKVRQNINMTEIKEKYRVN</sequence>
<accession>B4PRQ2</accession>
<evidence type="ECO:0000256" key="1">
    <source>
        <dbReference type="ARBA" id="ARBA00004651"/>
    </source>
</evidence>
<dbReference type="GO" id="GO:0033041">
    <property type="term" value="F:sweet taste receptor activity"/>
    <property type="evidence" value="ECO:0007669"/>
    <property type="project" value="TreeGrafter"/>
</dbReference>
<feature type="transmembrane region" description="Helical" evidence="8">
    <location>
        <begin position="370"/>
        <end position="390"/>
    </location>
</feature>
<keyword evidence="6 8" id="KW-0675">Receptor</keyword>
<dbReference type="GO" id="GO:0043025">
    <property type="term" value="C:neuronal cell body"/>
    <property type="evidence" value="ECO:0007669"/>
    <property type="project" value="TreeGrafter"/>
</dbReference>
<evidence type="ECO:0000256" key="7">
    <source>
        <dbReference type="ARBA" id="ARBA00023224"/>
    </source>
</evidence>
<keyword evidence="3 8" id="KW-0812">Transmembrane</keyword>
<dbReference type="PANTHER" id="PTHR21143">
    <property type="entry name" value="INVERTEBRATE GUSTATORY RECEPTOR"/>
    <property type="match status" value="1"/>
</dbReference>
<evidence type="ECO:0000313" key="9">
    <source>
        <dbReference type="EMBL" id="EDW98495.1"/>
    </source>
</evidence>
<keyword evidence="2 8" id="KW-1003">Cell membrane</keyword>
<protein>
    <recommendedName>
        <fullName evidence="8">Gustatory receptor</fullName>
    </recommendedName>
</protein>
<feature type="transmembrane region" description="Helical" evidence="8">
    <location>
        <begin position="42"/>
        <end position="60"/>
    </location>
</feature>
<comment type="subcellular location">
    <subcellularLocation>
        <location evidence="1 8">Cell membrane</location>
        <topology evidence="1 8">Multi-pass membrane protein</topology>
    </subcellularLocation>
</comment>
<keyword evidence="10" id="KW-1185">Reference proteome</keyword>
<dbReference type="InterPro" id="IPR013604">
    <property type="entry name" value="7TM_chemorcpt"/>
</dbReference>
<dbReference type="KEGG" id="dya:Dyak_GE23745"/>
<evidence type="ECO:0000313" key="10">
    <source>
        <dbReference type="Proteomes" id="UP000002282"/>
    </source>
</evidence>
<reference evidence="9 10" key="2">
    <citation type="journal article" date="2007" name="PLoS Biol.">
        <title>Principles of genome evolution in the Drosophila melanogaster species group.</title>
        <authorList>
            <person name="Ranz J.M."/>
            <person name="Maurin D."/>
            <person name="Chan Y.S."/>
            <person name="von Grotthuss M."/>
            <person name="Hillier L.W."/>
            <person name="Roote J."/>
            <person name="Ashburner M."/>
            <person name="Bergman C.M."/>
        </authorList>
    </citation>
    <scope>NUCLEOTIDE SEQUENCE [LARGE SCALE GENOMIC DNA]</scope>
    <source>
        <strain evidence="10">Tai18E2 / Tucson 14021-0261.01</strain>
    </source>
</reference>
<keyword evidence="4 8" id="KW-1133">Transmembrane helix</keyword>
<dbReference type="GO" id="GO:0005886">
    <property type="term" value="C:plasma membrane"/>
    <property type="evidence" value="ECO:0007669"/>
    <property type="project" value="UniProtKB-SubCell"/>
</dbReference>
<dbReference type="eggNOG" id="ENOG502T7X7">
    <property type="taxonomic scope" value="Eukaryota"/>
</dbReference>
<dbReference type="EMBL" id="CM000160">
    <property type="protein sequence ID" value="EDW98495.1"/>
    <property type="molecule type" value="Genomic_DNA"/>
</dbReference>
<dbReference type="GO" id="GO:0030424">
    <property type="term" value="C:axon"/>
    <property type="evidence" value="ECO:0007669"/>
    <property type="project" value="TreeGrafter"/>
</dbReference>
<feature type="transmembrane region" description="Helical" evidence="8">
    <location>
        <begin position="91"/>
        <end position="108"/>
    </location>
</feature>
<dbReference type="PhylomeDB" id="B4PRQ2"/>
<feature type="transmembrane region" description="Helical" evidence="8">
    <location>
        <begin position="178"/>
        <end position="202"/>
    </location>
</feature>
<evidence type="ECO:0000256" key="4">
    <source>
        <dbReference type="ARBA" id="ARBA00022989"/>
    </source>
</evidence>
<dbReference type="AlphaFoldDB" id="B4PRQ2"/>
<keyword evidence="7 8" id="KW-0807">Transducer</keyword>
<dbReference type="Pfam" id="PF08395">
    <property type="entry name" value="7tm_7"/>
    <property type="match status" value="1"/>
</dbReference>
<comment type="function">
    <text evidence="8">Gustatory receptor which mediates acceptance or avoidance behavior, depending on its substrates.</text>
</comment>
<name>B4PRQ2_DROYA</name>
<feature type="transmembrane region" description="Helical" evidence="8">
    <location>
        <begin position="254"/>
        <end position="279"/>
    </location>
</feature>
<comment type="similarity">
    <text evidence="8">Belongs to the insect chemoreceptor superfamily. Gustatory receptor (GR) family.</text>
</comment>
<keyword evidence="5 8" id="KW-0472">Membrane</keyword>
<evidence type="ECO:0000256" key="3">
    <source>
        <dbReference type="ARBA" id="ARBA00022692"/>
    </source>
</evidence>
<reference evidence="9 10" key="1">
    <citation type="journal article" date="2007" name="Nature">
        <title>Evolution of genes and genomes on the Drosophila phylogeny.</title>
        <authorList>
            <consortium name="Drosophila 12 Genomes Consortium"/>
            <person name="Clark A.G."/>
            <person name="Eisen M.B."/>
            <person name="Smith D.R."/>
            <person name="Bergman C.M."/>
            <person name="Oliver B."/>
            <person name="Markow T.A."/>
            <person name="Kaufman T.C."/>
            <person name="Kellis M."/>
            <person name="Gelbart W."/>
            <person name="Iyer V.N."/>
            <person name="Pollard D.A."/>
            <person name="Sackton T.B."/>
            <person name="Larracuente A.M."/>
            <person name="Singh N.D."/>
            <person name="Abad J.P."/>
            <person name="Abt D.N."/>
            <person name="Adryan B."/>
            <person name="Aguade M."/>
            <person name="Akashi H."/>
            <person name="Anderson W.W."/>
            <person name="Aquadro C.F."/>
            <person name="Ardell D.H."/>
            <person name="Arguello R."/>
            <person name="Artieri C.G."/>
            <person name="Barbash D.A."/>
            <person name="Barker D."/>
            <person name="Barsanti P."/>
            <person name="Batterham P."/>
            <person name="Batzoglou S."/>
            <person name="Begun D."/>
            <person name="Bhutkar A."/>
            <person name="Blanco E."/>
            <person name="Bosak S.A."/>
            <person name="Bradley R.K."/>
            <person name="Brand A.D."/>
            <person name="Brent M.R."/>
            <person name="Brooks A.N."/>
            <person name="Brown R.H."/>
            <person name="Butlin R.K."/>
            <person name="Caggese C."/>
            <person name="Calvi B.R."/>
            <person name="Bernardo de Carvalho A."/>
            <person name="Caspi A."/>
            <person name="Castrezana S."/>
            <person name="Celniker S.E."/>
            <person name="Chang J.L."/>
            <person name="Chapple C."/>
            <person name="Chatterji S."/>
            <person name="Chinwalla A."/>
            <person name="Civetta A."/>
            <person name="Clifton S.W."/>
            <person name="Comeron J.M."/>
            <person name="Costello J.C."/>
            <person name="Coyne J.A."/>
            <person name="Daub J."/>
            <person name="David R.G."/>
            <person name="Delcher A.L."/>
            <person name="Delehaunty K."/>
            <person name="Do C.B."/>
            <person name="Ebling H."/>
            <person name="Edwards K."/>
            <person name="Eickbush T."/>
            <person name="Evans J.D."/>
            <person name="Filipski A."/>
            <person name="Findeiss S."/>
            <person name="Freyhult E."/>
            <person name="Fulton L."/>
            <person name="Fulton R."/>
            <person name="Garcia A.C."/>
            <person name="Gardiner A."/>
            <person name="Garfield D.A."/>
            <person name="Garvin B.E."/>
            <person name="Gibson G."/>
            <person name="Gilbert D."/>
            <person name="Gnerre S."/>
            <person name="Godfrey J."/>
            <person name="Good R."/>
            <person name="Gotea V."/>
            <person name="Gravely B."/>
            <person name="Greenberg A.J."/>
            <person name="Griffiths-Jones S."/>
            <person name="Gross S."/>
            <person name="Guigo R."/>
            <person name="Gustafson E.A."/>
            <person name="Haerty W."/>
            <person name="Hahn M.W."/>
            <person name="Halligan D.L."/>
            <person name="Halpern A.L."/>
            <person name="Halter G.M."/>
            <person name="Han M.V."/>
            <person name="Heger A."/>
            <person name="Hillier L."/>
            <person name="Hinrichs A.S."/>
            <person name="Holmes I."/>
            <person name="Hoskins R.A."/>
            <person name="Hubisz M.J."/>
            <person name="Hultmark D."/>
            <person name="Huntley M.A."/>
            <person name="Jaffe D.B."/>
            <person name="Jagadeeshan S."/>
            <person name="Jeck W.R."/>
            <person name="Johnson J."/>
            <person name="Jones C.D."/>
            <person name="Jordan W.C."/>
            <person name="Karpen G.H."/>
            <person name="Kataoka E."/>
            <person name="Keightley P.D."/>
            <person name="Kheradpour P."/>
            <person name="Kirkness E.F."/>
            <person name="Koerich L.B."/>
            <person name="Kristiansen K."/>
            <person name="Kudrna D."/>
            <person name="Kulathinal R.J."/>
            <person name="Kumar S."/>
            <person name="Kwok R."/>
            <person name="Lander E."/>
            <person name="Langley C.H."/>
            <person name="Lapoint R."/>
            <person name="Lazzaro B.P."/>
            <person name="Lee S.J."/>
            <person name="Levesque L."/>
            <person name="Li R."/>
            <person name="Lin C.F."/>
            <person name="Lin M.F."/>
            <person name="Lindblad-Toh K."/>
            <person name="Llopart A."/>
            <person name="Long M."/>
            <person name="Low L."/>
            <person name="Lozovsky E."/>
            <person name="Lu J."/>
            <person name="Luo M."/>
            <person name="Machado C.A."/>
            <person name="Makalowski W."/>
            <person name="Marzo M."/>
            <person name="Matsuda M."/>
            <person name="Matzkin L."/>
            <person name="McAllister B."/>
            <person name="McBride C.S."/>
            <person name="McKernan B."/>
            <person name="McKernan K."/>
            <person name="Mendez-Lago M."/>
            <person name="Minx P."/>
            <person name="Mollenhauer M.U."/>
            <person name="Montooth K."/>
            <person name="Mount S.M."/>
            <person name="Mu X."/>
            <person name="Myers E."/>
            <person name="Negre B."/>
            <person name="Newfeld S."/>
            <person name="Nielsen R."/>
            <person name="Noor M.A."/>
            <person name="O'Grady P."/>
            <person name="Pachter L."/>
            <person name="Papaceit M."/>
            <person name="Parisi M.J."/>
            <person name="Parisi M."/>
            <person name="Parts L."/>
            <person name="Pedersen J.S."/>
            <person name="Pesole G."/>
            <person name="Phillippy A.M."/>
            <person name="Ponting C.P."/>
            <person name="Pop M."/>
            <person name="Porcelli D."/>
            <person name="Powell J.R."/>
            <person name="Prohaska S."/>
            <person name="Pruitt K."/>
            <person name="Puig M."/>
            <person name="Quesneville H."/>
            <person name="Ram K.R."/>
            <person name="Rand D."/>
            <person name="Rasmussen M.D."/>
            <person name="Reed L.K."/>
            <person name="Reenan R."/>
            <person name="Reily A."/>
            <person name="Remington K.A."/>
            <person name="Rieger T.T."/>
            <person name="Ritchie M.G."/>
            <person name="Robin C."/>
            <person name="Rogers Y.H."/>
            <person name="Rohde C."/>
            <person name="Rozas J."/>
            <person name="Rubenfield M.J."/>
            <person name="Ruiz A."/>
            <person name="Russo S."/>
            <person name="Salzberg S.L."/>
            <person name="Sanchez-Gracia A."/>
            <person name="Saranga D.J."/>
            <person name="Sato H."/>
            <person name="Schaeffer S.W."/>
            <person name="Schatz M.C."/>
            <person name="Schlenke T."/>
            <person name="Schwartz R."/>
            <person name="Segarra C."/>
            <person name="Singh R.S."/>
            <person name="Sirot L."/>
            <person name="Sirota M."/>
            <person name="Sisneros N.B."/>
            <person name="Smith C.D."/>
            <person name="Smith T.F."/>
            <person name="Spieth J."/>
            <person name="Stage D.E."/>
            <person name="Stark A."/>
            <person name="Stephan W."/>
            <person name="Strausberg R.L."/>
            <person name="Strempel S."/>
            <person name="Sturgill D."/>
            <person name="Sutton G."/>
            <person name="Sutton G.G."/>
            <person name="Tao W."/>
            <person name="Teichmann S."/>
            <person name="Tobari Y.N."/>
            <person name="Tomimura Y."/>
            <person name="Tsolas J.M."/>
            <person name="Valente V.L."/>
            <person name="Venter E."/>
            <person name="Venter J.C."/>
            <person name="Vicario S."/>
            <person name="Vieira F.G."/>
            <person name="Vilella A.J."/>
            <person name="Villasante A."/>
            <person name="Walenz B."/>
            <person name="Wang J."/>
            <person name="Wasserman M."/>
            <person name="Watts T."/>
            <person name="Wilson D."/>
            <person name="Wilson R.K."/>
            <person name="Wing R.A."/>
            <person name="Wolfner M.F."/>
            <person name="Wong A."/>
            <person name="Wong G.K."/>
            <person name="Wu C.I."/>
            <person name="Wu G."/>
            <person name="Yamamoto D."/>
            <person name="Yang H.P."/>
            <person name="Yang S.P."/>
            <person name="Yorke J.A."/>
            <person name="Yoshida K."/>
            <person name="Zdobnov E."/>
            <person name="Zhang P."/>
            <person name="Zhang Y."/>
            <person name="Zimin A.V."/>
            <person name="Baldwin J."/>
            <person name="Abdouelleil A."/>
            <person name="Abdulkadir J."/>
            <person name="Abebe A."/>
            <person name="Abera B."/>
            <person name="Abreu J."/>
            <person name="Acer S.C."/>
            <person name="Aftuck L."/>
            <person name="Alexander A."/>
            <person name="An P."/>
            <person name="Anderson E."/>
            <person name="Anderson S."/>
            <person name="Arachi H."/>
            <person name="Azer M."/>
            <person name="Bachantsang P."/>
            <person name="Barry A."/>
            <person name="Bayul T."/>
            <person name="Berlin A."/>
            <person name="Bessette D."/>
            <person name="Bloom T."/>
            <person name="Blye J."/>
            <person name="Boguslavskiy L."/>
            <person name="Bonnet C."/>
            <person name="Boukhgalter B."/>
            <person name="Bourzgui I."/>
            <person name="Brown A."/>
            <person name="Cahill P."/>
            <person name="Channer S."/>
            <person name="Cheshatsang Y."/>
            <person name="Chuda L."/>
            <person name="Citroen M."/>
            <person name="Collymore A."/>
            <person name="Cooke P."/>
            <person name="Costello M."/>
            <person name="D'Aco K."/>
            <person name="Daza R."/>
            <person name="De Haan G."/>
            <person name="DeGray S."/>
            <person name="DeMaso C."/>
            <person name="Dhargay N."/>
            <person name="Dooley K."/>
            <person name="Dooley E."/>
            <person name="Doricent M."/>
            <person name="Dorje P."/>
            <person name="Dorjee K."/>
            <person name="Dupes A."/>
            <person name="Elong R."/>
            <person name="Falk J."/>
            <person name="Farina A."/>
            <person name="Faro S."/>
            <person name="Ferguson D."/>
            <person name="Fisher S."/>
            <person name="Foley C.D."/>
            <person name="Franke A."/>
            <person name="Friedrich D."/>
            <person name="Gadbois L."/>
            <person name="Gearin G."/>
            <person name="Gearin C.R."/>
            <person name="Giannoukos G."/>
            <person name="Goode T."/>
            <person name="Graham J."/>
            <person name="Grandbois E."/>
            <person name="Grewal S."/>
            <person name="Gyaltsen K."/>
            <person name="Hafez N."/>
            <person name="Hagos B."/>
            <person name="Hall J."/>
            <person name="Henson C."/>
            <person name="Hollinger A."/>
            <person name="Honan T."/>
            <person name="Huard M.D."/>
            <person name="Hughes L."/>
            <person name="Hurhula B."/>
            <person name="Husby M.E."/>
            <person name="Kamat A."/>
            <person name="Kanga B."/>
            <person name="Kashin S."/>
            <person name="Khazanovich D."/>
            <person name="Kisner P."/>
            <person name="Lance K."/>
            <person name="Lara M."/>
            <person name="Lee W."/>
            <person name="Lennon N."/>
            <person name="Letendre F."/>
            <person name="LeVine R."/>
            <person name="Lipovsky A."/>
            <person name="Liu X."/>
            <person name="Liu J."/>
            <person name="Liu S."/>
            <person name="Lokyitsang T."/>
            <person name="Lokyitsang Y."/>
            <person name="Lubonja R."/>
            <person name="Lui A."/>
            <person name="MacDonald P."/>
            <person name="Magnisalis V."/>
            <person name="Maru K."/>
            <person name="Matthews C."/>
            <person name="McCusker W."/>
            <person name="McDonough S."/>
            <person name="Mehta T."/>
            <person name="Meldrim J."/>
            <person name="Meneus L."/>
            <person name="Mihai O."/>
            <person name="Mihalev A."/>
            <person name="Mihova T."/>
            <person name="Mittelman R."/>
            <person name="Mlenga V."/>
            <person name="Montmayeur A."/>
            <person name="Mulrain L."/>
            <person name="Navidi A."/>
            <person name="Naylor J."/>
            <person name="Negash T."/>
            <person name="Nguyen T."/>
            <person name="Nguyen N."/>
            <person name="Nicol R."/>
            <person name="Norbu C."/>
            <person name="Norbu N."/>
            <person name="Novod N."/>
            <person name="O'Neill B."/>
            <person name="Osman S."/>
            <person name="Markiewicz E."/>
            <person name="Oyono O.L."/>
            <person name="Patti C."/>
            <person name="Phunkhang P."/>
            <person name="Pierre F."/>
            <person name="Priest M."/>
            <person name="Raghuraman S."/>
            <person name="Rege F."/>
            <person name="Reyes R."/>
            <person name="Rise C."/>
            <person name="Rogov P."/>
            <person name="Ross K."/>
            <person name="Ryan E."/>
            <person name="Settipalli S."/>
            <person name="Shea T."/>
            <person name="Sherpa N."/>
            <person name="Shi L."/>
            <person name="Shih D."/>
            <person name="Sparrow T."/>
            <person name="Spaulding J."/>
            <person name="Stalker J."/>
            <person name="Stange-Thomann N."/>
            <person name="Stavropoulos S."/>
            <person name="Stone C."/>
            <person name="Strader C."/>
            <person name="Tesfaye S."/>
            <person name="Thomson T."/>
            <person name="Thoulutsang Y."/>
            <person name="Thoulutsang D."/>
            <person name="Topham K."/>
            <person name="Topping I."/>
            <person name="Tsamla T."/>
            <person name="Vassiliev H."/>
            <person name="Vo A."/>
            <person name="Wangchuk T."/>
            <person name="Wangdi T."/>
            <person name="Weiand M."/>
            <person name="Wilkinson J."/>
            <person name="Wilson A."/>
            <person name="Yadav S."/>
            <person name="Young G."/>
            <person name="Yu Q."/>
            <person name="Zembek L."/>
            <person name="Zhong D."/>
            <person name="Zimmer A."/>
            <person name="Zwirko Z."/>
            <person name="Jaffe D.B."/>
            <person name="Alvarez P."/>
            <person name="Brockman W."/>
            <person name="Butler J."/>
            <person name="Chin C."/>
            <person name="Gnerre S."/>
            <person name="Grabherr M."/>
            <person name="Kleber M."/>
            <person name="Mauceli E."/>
            <person name="MacCallum I."/>
        </authorList>
    </citation>
    <scope>NUCLEOTIDE SEQUENCE [LARGE SCALE GENOMIC DNA]</scope>
    <source>
        <strain evidence="10">Tai18E2 / Tucson 14021-0261.01</strain>
    </source>
</reference>
<feature type="transmembrane region" description="Helical" evidence="8">
    <location>
        <begin position="145"/>
        <end position="172"/>
    </location>
</feature>
<feature type="transmembrane region" description="Helical" evidence="8">
    <location>
        <begin position="291"/>
        <end position="310"/>
    </location>
</feature>
<gene>
    <name evidence="9" type="primary">Dyak\GE23745</name>
    <name evidence="9" type="synonym">dyak_GLEANR_7505</name>
    <name evidence="9" type="synonym">GE23745</name>
    <name evidence="9" type="ORF">Dyak_GE23745</name>
</gene>
<dbReference type="OrthoDB" id="6366728at2759"/>
<organism evidence="9 10">
    <name type="scientific">Drosophila yakuba</name>
    <name type="common">Fruit fly</name>
    <dbReference type="NCBI Taxonomy" id="7245"/>
    <lineage>
        <taxon>Eukaryota</taxon>
        <taxon>Metazoa</taxon>
        <taxon>Ecdysozoa</taxon>
        <taxon>Arthropoda</taxon>
        <taxon>Hexapoda</taxon>
        <taxon>Insecta</taxon>
        <taxon>Pterygota</taxon>
        <taxon>Neoptera</taxon>
        <taxon>Endopterygota</taxon>
        <taxon>Diptera</taxon>
        <taxon>Brachycera</taxon>
        <taxon>Muscomorpha</taxon>
        <taxon>Ephydroidea</taxon>
        <taxon>Drosophilidae</taxon>
        <taxon>Drosophila</taxon>
        <taxon>Sophophora</taxon>
    </lineage>
</organism>
<evidence type="ECO:0000256" key="8">
    <source>
        <dbReference type="RuleBase" id="RU363108"/>
    </source>
</evidence>
<dbReference type="GO" id="GO:0030425">
    <property type="term" value="C:dendrite"/>
    <property type="evidence" value="ECO:0007669"/>
    <property type="project" value="TreeGrafter"/>
</dbReference>
<proteinExistence type="inferred from homology"/>
<evidence type="ECO:0000256" key="2">
    <source>
        <dbReference type="ARBA" id="ARBA00022475"/>
    </source>
</evidence>
<dbReference type="Proteomes" id="UP000002282">
    <property type="component" value="Chromosome 3R"/>
</dbReference>
<dbReference type="HOGENOM" id="CLU_682014_0_0_1"/>
<dbReference type="PANTHER" id="PTHR21143:SF131">
    <property type="entry name" value="GUSTATORY AND ODORANT RECEPTOR 63A-RELATED"/>
    <property type="match status" value="1"/>
</dbReference>
<dbReference type="OMA" id="CTEYCVF"/>